<protein>
    <submittedName>
        <fullName evidence="2">Protein of uncharacterized function (DUF1573)</fullName>
    </submittedName>
</protein>
<gene>
    <name evidence="2" type="ORF">SAMEA104719789_01464</name>
</gene>
<dbReference type="PANTHER" id="PTHR37833:SF1">
    <property type="entry name" value="SIGNAL PEPTIDE PROTEIN"/>
    <property type="match status" value="1"/>
</dbReference>
<dbReference type="InterPro" id="IPR011467">
    <property type="entry name" value="DUF1573"/>
</dbReference>
<evidence type="ECO:0000313" key="2">
    <source>
        <dbReference type="EMBL" id="SZD74009.1"/>
    </source>
</evidence>
<dbReference type="Gene3D" id="2.60.40.10">
    <property type="entry name" value="Immunoglobulins"/>
    <property type="match status" value="1"/>
</dbReference>
<dbReference type="Proteomes" id="UP000262142">
    <property type="component" value="Unassembled WGS sequence"/>
</dbReference>
<dbReference type="PANTHER" id="PTHR37833">
    <property type="entry name" value="LIPOPROTEIN-RELATED"/>
    <property type="match status" value="1"/>
</dbReference>
<dbReference type="Pfam" id="PF07610">
    <property type="entry name" value="DUF1573"/>
    <property type="match status" value="1"/>
</dbReference>
<feature type="region of interest" description="Disordered" evidence="1">
    <location>
        <begin position="145"/>
        <end position="166"/>
    </location>
</feature>
<sequence length="166" mass="17691">MKKVILLAIIGGMLNLACEKKQEQTTQTTQAAQPTQAVDPANAPVFTLEQENYDFGDVKANEKVTKVITFTNTGASPLQIKDAKASCGCTVPKYSDKPIAPGEKGELTVEYTAPAMNGKQMKTVILITNTANQQEEFKISANVVEGQDAPAPPAPNTNVAPPPTFN</sequence>
<dbReference type="OrthoDB" id="826619at2"/>
<dbReference type="InterPro" id="IPR013783">
    <property type="entry name" value="Ig-like_fold"/>
</dbReference>
<evidence type="ECO:0000313" key="3">
    <source>
        <dbReference type="Proteomes" id="UP000262142"/>
    </source>
</evidence>
<name>A0A383U3P8_9FLAO</name>
<keyword evidence="3" id="KW-1185">Reference proteome</keyword>
<organism evidence="2 3">
    <name type="scientific">Candidatus Ornithobacterium hominis</name>
    <dbReference type="NCBI Taxonomy" id="2497989"/>
    <lineage>
        <taxon>Bacteria</taxon>
        <taxon>Pseudomonadati</taxon>
        <taxon>Bacteroidota</taxon>
        <taxon>Flavobacteriia</taxon>
        <taxon>Flavobacteriales</taxon>
        <taxon>Weeksellaceae</taxon>
        <taxon>Ornithobacterium</taxon>
    </lineage>
</organism>
<evidence type="ECO:0000256" key="1">
    <source>
        <dbReference type="SAM" id="MobiDB-lite"/>
    </source>
</evidence>
<dbReference type="EMBL" id="UNSC01000007">
    <property type="protein sequence ID" value="SZD74009.1"/>
    <property type="molecule type" value="Genomic_DNA"/>
</dbReference>
<dbReference type="AlphaFoldDB" id="A0A383U3P8"/>
<feature type="compositionally biased region" description="Pro residues" evidence="1">
    <location>
        <begin position="150"/>
        <end position="166"/>
    </location>
</feature>
<dbReference type="RefSeq" id="WP_119059667.1">
    <property type="nucleotide sequence ID" value="NZ_UNSC01000007.1"/>
</dbReference>
<reference evidence="2 3" key="1">
    <citation type="submission" date="2018-09" db="EMBL/GenBank/DDBJ databases">
        <authorList>
            <consortium name="Pathogen Informatics"/>
        </authorList>
    </citation>
    <scope>NUCLEOTIDE SEQUENCE [LARGE SCALE GENOMIC DNA]</scope>
    <source>
        <strain evidence="2 3">OH-22767</strain>
    </source>
</reference>
<proteinExistence type="predicted"/>
<accession>A0A383U3P8</accession>